<sequence>MKLKRERCCDMNGENFDHHTTSPLEQTQKSTTNPSSKGGIDSDDDSSWSLWVSRSKTTYDSSKIQQNIKVNWLGGYTQASSSSSSSQQLSKLPVNVILSILEVVEKLIRASSEASQYTKNLKQSLQRIKQMNLSRQLKLAIGAILFILDDEDEQEPDDKTNKSALQDANEQIRNLQEQVRVSEQTKEDHNSESEKYKRAEEVAKDDEEEEEEVIKYEDEEEEEPYFYDQRIISIQEYDIDENLEQSGNQ</sequence>
<gene>
    <name evidence="2" type="ORF">EZS28_031127</name>
</gene>
<comment type="caution">
    <text evidence="2">The sequence shown here is derived from an EMBL/GenBank/DDBJ whole genome shotgun (WGS) entry which is preliminary data.</text>
</comment>
<feature type="compositionally biased region" description="Polar residues" evidence="1">
    <location>
        <begin position="21"/>
        <end position="34"/>
    </location>
</feature>
<feature type="compositionally biased region" description="Basic and acidic residues" evidence="1">
    <location>
        <begin position="183"/>
        <end position="202"/>
    </location>
</feature>
<feature type="region of interest" description="Disordered" evidence="1">
    <location>
        <begin position="1"/>
        <end position="47"/>
    </location>
</feature>
<evidence type="ECO:0000313" key="3">
    <source>
        <dbReference type="Proteomes" id="UP000324800"/>
    </source>
</evidence>
<evidence type="ECO:0000313" key="2">
    <source>
        <dbReference type="EMBL" id="KAA6373347.1"/>
    </source>
</evidence>
<dbReference type="AlphaFoldDB" id="A0A5J4USG3"/>
<feature type="compositionally biased region" description="Acidic residues" evidence="1">
    <location>
        <begin position="203"/>
        <end position="224"/>
    </location>
</feature>
<reference evidence="2 3" key="1">
    <citation type="submission" date="2019-03" db="EMBL/GenBank/DDBJ databases">
        <title>Single cell metagenomics reveals metabolic interactions within the superorganism composed of flagellate Streblomastix strix and complex community of Bacteroidetes bacteria on its surface.</title>
        <authorList>
            <person name="Treitli S.C."/>
            <person name="Kolisko M."/>
            <person name="Husnik F."/>
            <person name="Keeling P."/>
            <person name="Hampl V."/>
        </authorList>
    </citation>
    <scope>NUCLEOTIDE SEQUENCE [LARGE SCALE GENOMIC DNA]</scope>
    <source>
        <strain evidence="2">ST1C</strain>
    </source>
</reference>
<name>A0A5J4USG3_9EUKA</name>
<protein>
    <submittedName>
        <fullName evidence="2">Uncharacterized protein</fullName>
    </submittedName>
</protein>
<organism evidence="2 3">
    <name type="scientific">Streblomastix strix</name>
    <dbReference type="NCBI Taxonomy" id="222440"/>
    <lineage>
        <taxon>Eukaryota</taxon>
        <taxon>Metamonada</taxon>
        <taxon>Preaxostyla</taxon>
        <taxon>Oxymonadida</taxon>
        <taxon>Streblomastigidae</taxon>
        <taxon>Streblomastix</taxon>
    </lineage>
</organism>
<dbReference type="Proteomes" id="UP000324800">
    <property type="component" value="Unassembled WGS sequence"/>
</dbReference>
<dbReference type="EMBL" id="SNRW01012833">
    <property type="protein sequence ID" value="KAA6373347.1"/>
    <property type="molecule type" value="Genomic_DNA"/>
</dbReference>
<feature type="region of interest" description="Disordered" evidence="1">
    <location>
        <begin position="173"/>
        <end position="224"/>
    </location>
</feature>
<evidence type="ECO:0000256" key="1">
    <source>
        <dbReference type="SAM" id="MobiDB-lite"/>
    </source>
</evidence>
<accession>A0A5J4USG3</accession>
<feature type="compositionally biased region" description="Polar residues" evidence="1">
    <location>
        <begin position="173"/>
        <end position="182"/>
    </location>
</feature>
<proteinExistence type="predicted"/>